<feature type="transmembrane region" description="Helical" evidence="6">
    <location>
        <begin position="39"/>
        <end position="61"/>
    </location>
</feature>
<feature type="transmembrane region" description="Helical" evidence="6">
    <location>
        <begin position="117"/>
        <end position="144"/>
    </location>
</feature>
<dbReference type="PANTHER" id="PTHR43229">
    <property type="entry name" value="NODULATION PROTEIN J"/>
    <property type="match status" value="1"/>
</dbReference>
<keyword evidence="6" id="KW-1003">Cell membrane</keyword>
<evidence type="ECO:0000256" key="4">
    <source>
        <dbReference type="ARBA" id="ARBA00023136"/>
    </source>
</evidence>
<dbReference type="EMBL" id="WWHY01000001">
    <property type="protein sequence ID" value="MYR32439.1"/>
    <property type="molecule type" value="Genomic_DNA"/>
</dbReference>
<dbReference type="PIRSF" id="PIRSF006648">
    <property type="entry name" value="DrrB"/>
    <property type="match status" value="1"/>
</dbReference>
<dbReference type="RefSeq" id="WP_017533184.1">
    <property type="nucleotide sequence ID" value="NZ_BAZE01000008.1"/>
</dbReference>
<evidence type="ECO:0000313" key="9">
    <source>
        <dbReference type="EMBL" id="MYR32439.1"/>
    </source>
</evidence>
<dbReference type="Proteomes" id="UP000467124">
    <property type="component" value="Unassembled WGS sequence"/>
</dbReference>
<evidence type="ECO:0000256" key="1">
    <source>
        <dbReference type="ARBA" id="ARBA00004141"/>
    </source>
</evidence>
<name>A0A7K2IR34_9ACTN</name>
<dbReference type="GO" id="GO:0046677">
    <property type="term" value="P:response to antibiotic"/>
    <property type="evidence" value="ECO:0007669"/>
    <property type="project" value="UniProtKB-KW"/>
</dbReference>
<keyword evidence="5" id="KW-0046">Antibiotic resistance</keyword>
<proteinExistence type="inferred from homology"/>
<sequence length="284" mass="30224">MSAAVSERVVNRGLSHDLRVVKVVLYRDLMRFLYDVGRAMATLLQGLMMLFVIGVGFGSLMPDAPGGVELTTVMFPGVIAMLVISTAIASAGSVVSDREHGFLREMLASPARRGAIALGKVCGGSVLALLQGSLLLIMAGLAGVPYHPVLLLQLAGLMFVLAFTTSALGVLTATLVRHPEAFLGISQMAIMPLVLLSGALFPIANLPAWLKTMALVNPITYAVDPMRRAVFERVETTPEAEALFNPGVTWFSWQVPGAVEVLMVGGAGLLFFALAVRRFARMTV</sequence>
<feature type="transmembrane region" description="Helical" evidence="6">
    <location>
        <begin position="253"/>
        <end position="276"/>
    </location>
</feature>
<reference evidence="8 11" key="2">
    <citation type="submission" date="2024-01" db="EMBL/GenBank/DDBJ databases">
        <title>Genome mining of biosynthetic gene clusters to explore secondary metabolites of Streptomyces sp.</title>
        <authorList>
            <person name="Baig A."/>
            <person name="Ajitkumar Shintre N."/>
            <person name="Kumar H."/>
            <person name="Anbarasu A."/>
            <person name="Ramaiah S."/>
        </authorList>
    </citation>
    <scope>NUCLEOTIDE SEQUENCE [LARGE SCALE GENOMIC DNA]</scope>
    <source>
        <strain evidence="8 11">A01</strain>
    </source>
</reference>
<evidence type="ECO:0000256" key="3">
    <source>
        <dbReference type="ARBA" id="ARBA00022989"/>
    </source>
</evidence>
<evidence type="ECO:0000256" key="2">
    <source>
        <dbReference type="ARBA" id="ARBA00022692"/>
    </source>
</evidence>
<keyword evidence="4 6" id="KW-0472">Membrane</keyword>
<keyword evidence="11" id="KW-1185">Reference proteome</keyword>
<comment type="caution">
    <text evidence="9">The sequence shown here is derived from an EMBL/GenBank/DDBJ whole genome shotgun (WGS) entry which is preliminary data.</text>
</comment>
<comment type="subcellular location">
    <subcellularLocation>
        <location evidence="6">Cell membrane</location>
        <topology evidence="6">Multi-pass membrane protein</topology>
    </subcellularLocation>
    <subcellularLocation>
        <location evidence="1">Membrane</location>
        <topology evidence="1">Multi-pass membrane protein</topology>
    </subcellularLocation>
</comment>
<dbReference type="PANTHER" id="PTHR43229:SF2">
    <property type="entry name" value="NODULATION PROTEIN J"/>
    <property type="match status" value="1"/>
</dbReference>
<keyword evidence="2 6" id="KW-0812">Transmembrane</keyword>
<feature type="domain" description="ABC transmembrane type-2" evidence="7">
    <location>
        <begin position="37"/>
        <end position="282"/>
    </location>
</feature>
<evidence type="ECO:0000256" key="6">
    <source>
        <dbReference type="RuleBase" id="RU361157"/>
    </source>
</evidence>
<dbReference type="GO" id="GO:0140359">
    <property type="term" value="F:ABC-type transporter activity"/>
    <property type="evidence" value="ECO:0007669"/>
    <property type="project" value="InterPro"/>
</dbReference>
<dbReference type="Pfam" id="PF01061">
    <property type="entry name" value="ABC2_membrane"/>
    <property type="match status" value="1"/>
</dbReference>
<comment type="similarity">
    <text evidence="6">Belongs to the ABC-2 integral membrane protein family.</text>
</comment>
<dbReference type="AlphaFoldDB" id="A0A7K2IR34"/>
<feature type="transmembrane region" description="Helical" evidence="6">
    <location>
        <begin position="73"/>
        <end position="96"/>
    </location>
</feature>
<dbReference type="PRINTS" id="PR00164">
    <property type="entry name" value="ABC2TRNSPORT"/>
</dbReference>
<keyword evidence="3 6" id="KW-1133">Transmembrane helix</keyword>
<feature type="transmembrane region" description="Helical" evidence="6">
    <location>
        <begin position="150"/>
        <end position="176"/>
    </location>
</feature>
<evidence type="ECO:0000259" key="7">
    <source>
        <dbReference type="PROSITE" id="PS51012"/>
    </source>
</evidence>
<feature type="transmembrane region" description="Helical" evidence="6">
    <location>
        <begin position="188"/>
        <end position="210"/>
    </location>
</feature>
<evidence type="ECO:0000313" key="8">
    <source>
        <dbReference type="EMBL" id="MFB8770746.1"/>
    </source>
</evidence>
<dbReference type="GeneID" id="91392460"/>
<dbReference type="Proteomes" id="UP001585053">
    <property type="component" value="Unassembled WGS sequence"/>
</dbReference>
<dbReference type="InterPro" id="IPR051784">
    <property type="entry name" value="Nod_factor_ABC_transporter"/>
</dbReference>
<accession>A0A7K2IR34</accession>
<organism evidence="9 10">
    <name type="scientific">Nocardiopsis alba</name>
    <dbReference type="NCBI Taxonomy" id="53437"/>
    <lineage>
        <taxon>Bacteria</taxon>
        <taxon>Bacillati</taxon>
        <taxon>Actinomycetota</taxon>
        <taxon>Actinomycetes</taxon>
        <taxon>Streptosporangiales</taxon>
        <taxon>Nocardiopsidaceae</taxon>
        <taxon>Nocardiopsis</taxon>
    </lineage>
</organism>
<protein>
    <recommendedName>
        <fullName evidence="6">Transport permease protein</fullName>
    </recommendedName>
</protein>
<keyword evidence="6" id="KW-0813">Transport</keyword>
<dbReference type="InterPro" id="IPR047817">
    <property type="entry name" value="ABC2_TM_bact-type"/>
</dbReference>
<evidence type="ECO:0000256" key="5">
    <source>
        <dbReference type="ARBA" id="ARBA00023251"/>
    </source>
</evidence>
<reference evidence="9 10" key="1">
    <citation type="journal article" date="2019" name="Nat. Commun.">
        <title>The antimicrobial potential of Streptomyces from insect microbiomes.</title>
        <authorList>
            <person name="Chevrette M.G."/>
            <person name="Carlson C.M."/>
            <person name="Ortega H.E."/>
            <person name="Thomas C."/>
            <person name="Ananiev G.E."/>
            <person name="Barns K.J."/>
            <person name="Book A.J."/>
            <person name="Cagnazzo J."/>
            <person name="Carlos C."/>
            <person name="Flanigan W."/>
            <person name="Grubbs K.J."/>
            <person name="Horn H.A."/>
            <person name="Hoffmann F.M."/>
            <person name="Klassen J.L."/>
            <person name="Knack J.J."/>
            <person name="Lewin G.R."/>
            <person name="McDonald B.R."/>
            <person name="Muller L."/>
            <person name="Melo W.G.P."/>
            <person name="Pinto-Tomas A.A."/>
            <person name="Schmitz A."/>
            <person name="Wendt-Pienkowski E."/>
            <person name="Wildman S."/>
            <person name="Zhao M."/>
            <person name="Zhang F."/>
            <person name="Bugni T.S."/>
            <person name="Andes D.R."/>
            <person name="Pupo M.T."/>
            <person name="Currie C.R."/>
        </authorList>
    </citation>
    <scope>NUCLEOTIDE SEQUENCE [LARGE SCALE GENOMIC DNA]</scope>
    <source>
        <strain evidence="9 10">SID5840</strain>
    </source>
</reference>
<gene>
    <name evidence="9" type="ORF">GTW20_09180</name>
    <name evidence="8" type="ORF">VSQ78_23840</name>
</gene>
<dbReference type="InterPro" id="IPR000412">
    <property type="entry name" value="ABC_2_transport"/>
</dbReference>
<dbReference type="EMBL" id="JAYMRS010000014">
    <property type="protein sequence ID" value="MFB8770746.1"/>
    <property type="molecule type" value="Genomic_DNA"/>
</dbReference>
<dbReference type="GO" id="GO:0043190">
    <property type="term" value="C:ATP-binding cassette (ABC) transporter complex"/>
    <property type="evidence" value="ECO:0007669"/>
    <property type="project" value="InterPro"/>
</dbReference>
<dbReference type="InterPro" id="IPR013525">
    <property type="entry name" value="ABC2_TM"/>
</dbReference>
<dbReference type="PROSITE" id="PS51012">
    <property type="entry name" value="ABC_TM2"/>
    <property type="match status" value="1"/>
</dbReference>
<evidence type="ECO:0000313" key="10">
    <source>
        <dbReference type="Proteomes" id="UP000467124"/>
    </source>
</evidence>
<evidence type="ECO:0000313" key="11">
    <source>
        <dbReference type="Proteomes" id="UP001585053"/>
    </source>
</evidence>